<feature type="compositionally biased region" description="Polar residues" evidence="1">
    <location>
        <begin position="548"/>
        <end position="559"/>
    </location>
</feature>
<dbReference type="AlphaFoldDB" id="A0A915N4H1"/>
<proteinExistence type="predicted"/>
<evidence type="ECO:0000256" key="1">
    <source>
        <dbReference type="SAM" id="MobiDB-lite"/>
    </source>
</evidence>
<evidence type="ECO:0000313" key="3">
    <source>
        <dbReference type="Proteomes" id="UP000887561"/>
    </source>
</evidence>
<feature type="transmembrane region" description="Helical" evidence="2">
    <location>
        <begin position="631"/>
        <end position="655"/>
    </location>
</feature>
<name>A0A915N4H1_MELJA</name>
<reference evidence="4" key="1">
    <citation type="submission" date="2022-11" db="UniProtKB">
        <authorList>
            <consortium name="WormBaseParasite"/>
        </authorList>
    </citation>
    <scope>IDENTIFICATION</scope>
</reference>
<dbReference type="WBParaSite" id="scaffold704_cov299.g1631">
    <property type="protein sequence ID" value="scaffold704_cov299.g1631"/>
    <property type="gene ID" value="scaffold704_cov299.g1631"/>
</dbReference>
<feature type="compositionally biased region" description="Low complexity" evidence="1">
    <location>
        <begin position="518"/>
        <end position="530"/>
    </location>
</feature>
<dbReference type="Proteomes" id="UP000887561">
    <property type="component" value="Unplaced"/>
</dbReference>
<keyword evidence="2" id="KW-0472">Membrane</keyword>
<feature type="region of interest" description="Disordered" evidence="1">
    <location>
        <begin position="494"/>
        <end position="578"/>
    </location>
</feature>
<protein>
    <submittedName>
        <fullName evidence="4">Uncharacterized protein</fullName>
    </submittedName>
</protein>
<evidence type="ECO:0000256" key="2">
    <source>
        <dbReference type="SAM" id="Phobius"/>
    </source>
</evidence>
<keyword evidence="2" id="KW-1133">Transmembrane helix</keyword>
<organism evidence="3 4">
    <name type="scientific">Meloidogyne javanica</name>
    <name type="common">Root-knot nematode worm</name>
    <dbReference type="NCBI Taxonomy" id="6303"/>
    <lineage>
        <taxon>Eukaryota</taxon>
        <taxon>Metazoa</taxon>
        <taxon>Ecdysozoa</taxon>
        <taxon>Nematoda</taxon>
        <taxon>Chromadorea</taxon>
        <taxon>Rhabditida</taxon>
        <taxon>Tylenchina</taxon>
        <taxon>Tylenchomorpha</taxon>
        <taxon>Tylenchoidea</taxon>
        <taxon>Meloidogynidae</taxon>
        <taxon>Meloidogyninae</taxon>
        <taxon>Meloidogyne</taxon>
        <taxon>Meloidogyne incognita group</taxon>
    </lineage>
</organism>
<evidence type="ECO:0000313" key="4">
    <source>
        <dbReference type="WBParaSite" id="scaffold704_cov299.g1631"/>
    </source>
</evidence>
<accession>A0A915N4H1</accession>
<feature type="compositionally biased region" description="Polar residues" evidence="1">
    <location>
        <begin position="531"/>
        <end position="540"/>
    </location>
</feature>
<keyword evidence="2" id="KW-0812">Transmembrane</keyword>
<feature type="transmembrane region" description="Helical" evidence="2">
    <location>
        <begin position="416"/>
        <end position="438"/>
    </location>
</feature>
<sequence>MIFHNLTIDRVKQEQKERIQKSSTKTKIEYKNKNRDLLNGGIKNDDAKTHLNLYIECVDNLFSNDKGLFQMKNAKPLEFSEINKKLLKAFLLTKRLYLATIMYESIQNKDTKALLEIVSSQKLEDLNVAMKIMITLHPDLKLVNDKVDFKEYSKDQIPFDTEKHGQFLNWRFDPNCNEKPTVDKMGWLNGTMKKIQNYMKNADQKCLENTTIGHYMEMLENKNELNNFLLLRFNCFIKPFEKPNQNKTSLQVDDLIRTLILSNSFDGESITHLMKVNEKKELEDKINSAHFNLQGWNDKVFKYACKRLLNLVFSNALRNEKNVEKTKDENDGEMGNLDKTIKDELKKSSHEIIRYIKDFTSNLKNRLGENPVKNYEKNNWQNLKEYLPQKIKNPSNLSQSLRKKRHTTFGTRADAFIIHTVLSGLIALTLSYFGAIYLGGLTCRFPEIDDLKNFFRRRQNSPTIPQHHEHELTQQHFHPEPSYRHRYQESPEYYYRNPYPTYHPYSERPNMASDNRRQSSSSISEEMQQQDFQSQASSPHQNDEENPQHSSVSALTSDGSIPYYRYNTDRNEETDQYTTTDVQTFQVRPRRSPRQGDDAENNFKGCLNDVLNNVTGSQNNIRKKRYVEWDCGAWIAWIIILSLFALYALGFYLIAAHVH</sequence>
<keyword evidence="3" id="KW-1185">Reference proteome</keyword>